<comment type="caution">
    <text evidence="1">The sequence shown here is derived from an EMBL/GenBank/DDBJ whole genome shotgun (WGS) entry which is preliminary data.</text>
</comment>
<organism evidence="1 2">
    <name type="scientific">Streptococcus intermedius</name>
    <dbReference type="NCBI Taxonomy" id="1338"/>
    <lineage>
        <taxon>Bacteria</taxon>
        <taxon>Bacillati</taxon>
        <taxon>Bacillota</taxon>
        <taxon>Bacilli</taxon>
        <taxon>Lactobacillales</taxon>
        <taxon>Streptococcaceae</taxon>
        <taxon>Streptococcus</taxon>
        <taxon>Streptococcus anginosus group</taxon>
    </lineage>
</organism>
<dbReference type="Proteomes" id="UP000267137">
    <property type="component" value="Unassembled WGS sequence"/>
</dbReference>
<dbReference type="InterPro" id="IPR008767">
    <property type="entry name" value="Phage_SPP1_head-tail_adaptor"/>
</dbReference>
<sequence>MWNDEITLIKRIENGYDELKQPVFDERETKILCKVRSTTRAEFYQAQAAQADFRPSKVVTVHTYEYQNEEFAIFLGKRYKVKRTYEVDVNEMELTLEEVL</sequence>
<evidence type="ECO:0008006" key="3">
    <source>
        <dbReference type="Google" id="ProtNLM"/>
    </source>
</evidence>
<dbReference type="AlphaFoldDB" id="A0AAE8G085"/>
<evidence type="ECO:0000313" key="1">
    <source>
        <dbReference type="EMBL" id="RSJ23155.1"/>
    </source>
</evidence>
<dbReference type="RefSeq" id="WP_125442443.1">
    <property type="nucleotide sequence ID" value="NZ_RJOO01000003.1"/>
</dbReference>
<name>A0AAE8G085_STRIT</name>
<gene>
    <name evidence="1" type="ORF">D8827_05745</name>
</gene>
<reference evidence="1 2" key="1">
    <citation type="submission" date="2018-11" db="EMBL/GenBank/DDBJ databases">
        <title>Species Designations Belie Phenotypic and Genotypic Heterogeneity in Oral Streptococci.</title>
        <authorList>
            <person name="Velsko I."/>
        </authorList>
    </citation>
    <scope>NUCLEOTIDE SEQUENCE [LARGE SCALE GENOMIC DNA]</scope>
    <source>
        <strain evidence="1 2">KLC02</strain>
    </source>
</reference>
<accession>A0AAE8G085</accession>
<dbReference type="EMBL" id="RJOO01000003">
    <property type="protein sequence ID" value="RSJ23155.1"/>
    <property type="molecule type" value="Genomic_DNA"/>
</dbReference>
<protein>
    <recommendedName>
        <fullName evidence="3">Phage head-tail joining protein</fullName>
    </recommendedName>
</protein>
<dbReference type="NCBIfam" id="TIGR01563">
    <property type="entry name" value="gp16_SPP1"/>
    <property type="match status" value="1"/>
</dbReference>
<evidence type="ECO:0000313" key="2">
    <source>
        <dbReference type="Proteomes" id="UP000267137"/>
    </source>
</evidence>
<proteinExistence type="predicted"/>